<dbReference type="RefSeq" id="WP_023275426.1">
    <property type="nucleotide sequence ID" value="NZ_CP097562.1"/>
</dbReference>
<reference evidence="2" key="3">
    <citation type="submission" date="2022-06" db="EMBL/GenBank/DDBJ databases">
        <title>Resources to Facilitate Use of the Altered Schaedler Flora (ASF) Mouse Model to Study Microbiome Function.</title>
        <authorList>
            <person name="Proctor A."/>
            <person name="Parvinroo S."/>
            <person name="Richie T."/>
            <person name="Jia X."/>
            <person name="Lee S.T.M."/>
            <person name="Karp P.D."/>
            <person name="Paley S."/>
            <person name="Kostic A.D."/>
            <person name="Pierre J.F."/>
            <person name="Wannemuehler M.J."/>
            <person name="Phillips G.J."/>
        </authorList>
    </citation>
    <scope>NUCLEOTIDE SEQUENCE</scope>
    <source>
        <strain evidence="2">ASF457</strain>
    </source>
</reference>
<dbReference type="SUPFAM" id="SSF100950">
    <property type="entry name" value="NagB/RpiA/CoA transferase-like"/>
    <property type="match status" value="1"/>
</dbReference>
<dbReference type="PANTHER" id="PTHR13707:SF60">
    <property type="entry name" value="ACETATE COA-TRANSFERASE SUBUNIT ALPHA"/>
    <property type="match status" value="1"/>
</dbReference>
<gene>
    <name evidence="2" type="primary">atoD</name>
    <name evidence="2" type="ORF">N508_001131</name>
</gene>
<evidence type="ECO:0000313" key="2">
    <source>
        <dbReference type="EMBL" id="USF24056.1"/>
    </source>
</evidence>
<dbReference type="InterPro" id="IPR012792">
    <property type="entry name" value="3-oxoacid_CoA-transf_A"/>
</dbReference>
<dbReference type="EMBL" id="CP097562">
    <property type="protein sequence ID" value="USF24056.1"/>
    <property type="molecule type" value="Genomic_DNA"/>
</dbReference>
<dbReference type="InterPro" id="IPR037171">
    <property type="entry name" value="NagB/RpiA_transferase-like"/>
</dbReference>
<dbReference type="SMART" id="SM00882">
    <property type="entry name" value="CoA_trans"/>
    <property type="match status" value="1"/>
</dbReference>
<dbReference type="InterPro" id="IPR004165">
    <property type="entry name" value="CoA_trans_fam_I"/>
</dbReference>
<dbReference type="GO" id="GO:0008775">
    <property type="term" value="F:acetate CoA-transferase activity"/>
    <property type="evidence" value="ECO:0007669"/>
    <property type="project" value="UniProtKB-EC"/>
</dbReference>
<evidence type="ECO:0000313" key="3">
    <source>
        <dbReference type="Proteomes" id="UP000017429"/>
    </source>
</evidence>
<dbReference type="PANTHER" id="PTHR13707">
    <property type="entry name" value="KETOACID-COENZYME A TRANSFERASE"/>
    <property type="match status" value="1"/>
</dbReference>
<organism evidence="2 3">
    <name type="scientific">Mucispirillum schaedleri ASF457</name>
    <dbReference type="NCBI Taxonomy" id="1379858"/>
    <lineage>
        <taxon>Bacteria</taxon>
        <taxon>Pseudomonadati</taxon>
        <taxon>Deferribacterota</taxon>
        <taxon>Deferribacteres</taxon>
        <taxon>Deferribacterales</taxon>
        <taxon>Mucispirillaceae</taxon>
        <taxon>Mucispirillum</taxon>
    </lineage>
</organism>
<dbReference type="Proteomes" id="UP000017429">
    <property type="component" value="Chromosome"/>
</dbReference>
<dbReference type="NCBIfam" id="TIGR02429">
    <property type="entry name" value="pcaI_scoA_fam"/>
    <property type="match status" value="1"/>
</dbReference>
<dbReference type="AlphaFoldDB" id="V2QDD8"/>
<protein>
    <submittedName>
        <fullName evidence="2">Acetate CoA-transferase subunit alpha</fullName>
        <ecNumber evidence="2">2.8.3.8</ecNumber>
    </submittedName>
</protein>
<dbReference type="Gene3D" id="3.40.1080.10">
    <property type="entry name" value="Glutaconate Coenzyme A-transferase"/>
    <property type="match status" value="1"/>
</dbReference>
<keyword evidence="3" id="KW-1185">Reference proteome</keyword>
<dbReference type="Pfam" id="PF01144">
    <property type="entry name" value="CoA_trans"/>
    <property type="match status" value="1"/>
</dbReference>
<dbReference type="KEGG" id="msch:N508_001131"/>
<sequence>MKNKIISIEEAANMLKSGMTLMAGGFLGVGGPNKIMDVIAEKDIKDLTLIANDTAFIDTGIGKLVAKKMLKKVIASHIGTNKETGNQMNSGELEVELSPQGTLAERVRAGGYGLGGILTPTGIDTVVEEGKQIIESDGKKYILEKPLKAEIAYLKGAKADKDGNIFCAKSTKNFNALMAFAADVVVVEVEEIMESGNLDPEIITIPCVLVDYLVKA</sequence>
<proteinExistence type="predicted"/>
<reference evidence="2" key="1">
    <citation type="journal article" date="2014" name="Genome Announc.">
        <title>Draft genome sequences of the altered schaedler flora, a defined bacterial community from gnotobiotic mice.</title>
        <authorList>
            <person name="Wannemuehler M.J."/>
            <person name="Overstreet A.M."/>
            <person name="Ward D.V."/>
            <person name="Phillips G.J."/>
        </authorList>
    </citation>
    <scope>NUCLEOTIDE SEQUENCE</scope>
    <source>
        <strain evidence="2">ASF457</strain>
    </source>
</reference>
<dbReference type="eggNOG" id="COG1788">
    <property type="taxonomic scope" value="Bacteria"/>
</dbReference>
<dbReference type="EC" id="2.8.3.8" evidence="2"/>
<keyword evidence="1 2" id="KW-0808">Transferase</keyword>
<dbReference type="OrthoDB" id="9777193at2"/>
<name>V2QDD8_9BACT</name>
<evidence type="ECO:0000256" key="1">
    <source>
        <dbReference type="ARBA" id="ARBA00022679"/>
    </source>
</evidence>
<reference evidence="2" key="2">
    <citation type="submission" date="2022-05" db="EMBL/GenBank/DDBJ databases">
        <authorList>
            <person name="Proctor A.L."/>
            <person name="Phillips G.J."/>
            <person name="Wannemuehler M.J."/>
        </authorList>
    </citation>
    <scope>NUCLEOTIDE SEQUENCE</scope>
    <source>
        <strain evidence="2">ASF457</strain>
    </source>
</reference>
<accession>V2QDD8</accession>